<dbReference type="PANTHER" id="PTHR43685">
    <property type="entry name" value="GLYCOSYLTRANSFERASE"/>
    <property type="match status" value="1"/>
</dbReference>
<proteinExistence type="inferred from homology"/>
<feature type="domain" description="Glycosyltransferase 2-like" evidence="4">
    <location>
        <begin position="12"/>
        <end position="120"/>
    </location>
</feature>
<dbReference type="InterPro" id="IPR001173">
    <property type="entry name" value="Glyco_trans_2-like"/>
</dbReference>
<organism evidence="5 6">
    <name type="scientific">Aliikangiella marina</name>
    <dbReference type="NCBI Taxonomy" id="1712262"/>
    <lineage>
        <taxon>Bacteria</taxon>
        <taxon>Pseudomonadati</taxon>
        <taxon>Pseudomonadota</taxon>
        <taxon>Gammaproteobacteria</taxon>
        <taxon>Oceanospirillales</taxon>
        <taxon>Pleioneaceae</taxon>
        <taxon>Aliikangiella</taxon>
    </lineage>
</organism>
<evidence type="ECO:0000259" key="4">
    <source>
        <dbReference type="Pfam" id="PF00535"/>
    </source>
</evidence>
<reference evidence="5 6" key="1">
    <citation type="submission" date="2019-06" db="EMBL/GenBank/DDBJ databases">
        <title>Draft genome of Aliikangiella marina GYP-15.</title>
        <authorList>
            <person name="Wang G."/>
        </authorList>
    </citation>
    <scope>NUCLEOTIDE SEQUENCE [LARGE SCALE GENOMIC DNA]</scope>
    <source>
        <strain evidence="5 6">GYP-15</strain>
    </source>
</reference>
<dbReference type="SUPFAM" id="SSF53448">
    <property type="entry name" value="Nucleotide-diphospho-sugar transferases"/>
    <property type="match status" value="1"/>
</dbReference>
<keyword evidence="2" id="KW-0328">Glycosyltransferase</keyword>
<dbReference type="OrthoDB" id="9801954at2"/>
<protein>
    <submittedName>
        <fullName evidence="5">Glycosyltransferase</fullName>
    </submittedName>
</protein>
<dbReference type="InterPro" id="IPR029044">
    <property type="entry name" value="Nucleotide-diphossugar_trans"/>
</dbReference>
<accession>A0A545TBI9</accession>
<gene>
    <name evidence="5" type="ORF">FLL45_06415</name>
</gene>
<keyword evidence="6" id="KW-1185">Reference proteome</keyword>
<evidence type="ECO:0000256" key="3">
    <source>
        <dbReference type="ARBA" id="ARBA00022679"/>
    </source>
</evidence>
<name>A0A545TBI9_9GAMM</name>
<dbReference type="GO" id="GO:0016757">
    <property type="term" value="F:glycosyltransferase activity"/>
    <property type="evidence" value="ECO:0007669"/>
    <property type="project" value="UniProtKB-KW"/>
</dbReference>
<dbReference type="PANTHER" id="PTHR43685:SF5">
    <property type="entry name" value="GLYCOSYLTRANSFERASE EPSE-RELATED"/>
    <property type="match status" value="1"/>
</dbReference>
<dbReference type="RefSeq" id="WP_142941208.1">
    <property type="nucleotide sequence ID" value="NZ_VIKR01000002.1"/>
</dbReference>
<keyword evidence="3 5" id="KW-0808">Transferase</keyword>
<dbReference type="EMBL" id="VIKR01000002">
    <property type="protein sequence ID" value="TQV74593.1"/>
    <property type="molecule type" value="Genomic_DNA"/>
</dbReference>
<dbReference type="InterPro" id="IPR050834">
    <property type="entry name" value="Glycosyltransf_2"/>
</dbReference>
<comment type="similarity">
    <text evidence="1">Belongs to the glycosyltransferase 2 family.</text>
</comment>
<comment type="caution">
    <text evidence="5">The sequence shown here is derived from an EMBL/GenBank/DDBJ whole genome shotgun (WGS) entry which is preliminary data.</text>
</comment>
<dbReference type="Pfam" id="PF00535">
    <property type="entry name" value="Glycos_transf_2"/>
    <property type="match status" value="1"/>
</dbReference>
<evidence type="ECO:0000256" key="1">
    <source>
        <dbReference type="ARBA" id="ARBA00006739"/>
    </source>
</evidence>
<evidence type="ECO:0000313" key="5">
    <source>
        <dbReference type="EMBL" id="TQV74593.1"/>
    </source>
</evidence>
<sequence length="316" mass="35621">MSESEKGTPRVSVIMPIKNVGKFIFDAIQSVLSSDFKDFEIVCVDDGCTDDTLEIIGKIDDSRIHVIKNQGSGYTDGVNSGVAWAHGDYIMHSDGDDLITNTRISKQVSFLDNNQEFGAICGELQMLTPEGKVLPAKSERPQASEVTQKIRSGSTSISHCSYLIRSDLAKELPYRKWFVTASDLDFQFRLAEKCRIWFEPGTTFYYRLHSSSITHSQPSNQRIFFEETAHLFIQQRAQRGADDLQENNPPEIPSAKDSENSINVHLSNIFMGNAWRLKKDGKYLTAVWYGVKSYFKNPSDLSQLKSVFALILKPNN</sequence>
<evidence type="ECO:0000313" key="6">
    <source>
        <dbReference type="Proteomes" id="UP000317839"/>
    </source>
</evidence>
<dbReference type="Gene3D" id="3.90.550.10">
    <property type="entry name" value="Spore Coat Polysaccharide Biosynthesis Protein SpsA, Chain A"/>
    <property type="match status" value="1"/>
</dbReference>
<evidence type="ECO:0000256" key="2">
    <source>
        <dbReference type="ARBA" id="ARBA00022676"/>
    </source>
</evidence>
<dbReference type="Proteomes" id="UP000317839">
    <property type="component" value="Unassembled WGS sequence"/>
</dbReference>
<dbReference type="AlphaFoldDB" id="A0A545TBI9"/>